<protein>
    <recommendedName>
        <fullName evidence="2">RSE1/DDB1/CPSF1 C-terminal domain-containing protein</fullName>
    </recommendedName>
</protein>
<dbReference type="Proteomes" id="UP000518752">
    <property type="component" value="Unassembled WGS sequence"/>
</dbReference>
<keyword evidence="4" id="KW-1185">Reference proteome</keyword>
<organism evidence="3 4">
    <name type="scientific">Collybiopsis confluens</name>
    <dbReference type="NCBI Taxonomy" id="2823264"/>
    <lineage>
        <taxon>Eukaryota</taxon>
        <taxon>Fungi</taxon>
        <taxon>Dikarya</taxon>
        <taxon>Basidiomycota</taxon>
        <taxon>Agaricomycotina</taxon>
        <taxon>Agaricomycetes</taxon>
        <taxon>Agaricomycetidae</taxon>
        <taxon>Agaricales</taxon>
        <taxon>Marasmiineae</taxon>
        <taxon>Omphalotaceae</taxon>
        <taxon>Collybiopsis</taxon>
    </lineage>
</organism>
<comment type="caution">
    <text evidence="3">The sequence shown here is derived from an EMBL/GenBank/DDBJ whole genome shotgun (WGS) entry which is preliminary data.</text>
</comment>
<dbReference type="InterPro" id="IPR004871">
    <property type="entry name" value="RSE1/DDB1/CPSF1_C"/>
</dbReference>
<dbReference type="Gene3D" id="2.130.10.10">
    <property type="entry name" value="YVTN repeat-like/Quinoprotein amine dehydrogenase"/>
    <property type="match status" value="1"/>
</dbReference>
<dbReference type="GO" id="GO:0003676">
    <property type="term" value="F:nucleic acid binding"/>
    <property type="evidence" value="ECO:0007669"/>
    <property type="project" value="InterPro"/>
</dbReference>
<feature type="compositionally biased region" description="Polar residues" evidence="1">
    <location>
        <begin position="9"/>
        <end position="19"/>
    </location>
</feature>
<evidence type="ECO:0000259" key="2">
    <source>
        <dbReference type="Pfam" id="PF03178"/>
    </source>
</evidence>
<dbReference type="GO" id="GO:0005634">
    <property type="term" value="C:nucleus"/>
    <property type="evidence" value="ECO:0007669"/>
    <property type="project" value="InterPro"/>
</dbReference>
<dbReference type="EMBL" id="JAACJN010000074">
    <property type="protein sequence ID" value="KAF5378689.1"/>
    <property type="molecule type" value="Genomic_DNA"/>
</dbReference>
<evidence type="ECO:0000313" key="4">
    <source>
        <dbReference type="Proteomes" id="UP000518752"/>
    </source>
</evidence>
<dbReference type="Pfam" id="PF03178">
    <property type="entry name" value="CPSF_A"/>
    <property type="match status" value="1"/>
</dbReference>
<dbReference type="OrthoDB" id="6109at2759"/>
<feature type="compositionally biased region" description="Low complexity" evidence="1">
    <location>
        <begin position="21"/>
        <end position="37"/>
    </location>
</feature>
<feature type="compositionally biased region" description="Polar residues" evidence="1">
    <location>
        <begin position="179"/>
        <end position="190"/>
    </location>
</feature>
<gene>
    <name evidence="3" type="ORF">D9757_010765</name>
</gene>
<feature type="region of interest" description="Disordered" evidence="1">
    <location>
        <begin position="70"/>
        <end position="92"/>
    </location>
</feature>
<proteinExistence type="predicted"/>
<feature type="compositionally biased region" description="Gly residues" evidence="1">
    <location>
        <begin position="130"/>
        <end position="174"/>
    </location>
</feature>
<evidence type="ECO:0000256" key="1">
    <source>
        <dbReference type="SAM" id="MobiDB-lite"/>
    </source>
</evidence>
<feature type="region of interest" description="Disordered" evidence="1">
    <location>
        <begin position="130"/>
        <end position="190"/>
    </location>
</feature>
<dbReference type="InterPro" id="IPR015943">
    <property type="entry name" value="WD40/YVTN_repeat-like_dom_sf"/>
</dbReference>
<sequence length="432" mass="44788">MSEDGDNASARQKTTNGINGSAPEQQQPQPQTPSSPSLAESIKSLLLHSGKVLLRSGQFAIYQIIPSVPSTSSADNTMNGTSPTSLTLPTAASTRGSNSRVIYLHIAFAFVKIFSKTFEIQRFEPVGPGAAGGGGGGGGSSSGFGTSGGVGLGNMGGGRGGGGGGGPGGGGFSGGVNDHPSSSSTLVDNNDGTRTYTGVFFTGENPSWILSTDRGGIHMYPSGHSVVHAFTACEPAVDPRGSGRAVGGEFLVYSDEGPTLLEWIPGFEFEPPLPMRSIPRGRAYSSVVYDPSTSLFVAASVLEATFSSFDEEGNSLWEPDAPNISYPKTECSSLELISPDLSMDGFEFANNEIVNAGACVSLETTSTETGLKNFIAAGTTINRGEDLAIGGATYIFEIVEVLADSKLTPKRWYKFGCDVGTMPRDQSRLSVG</sequence>
<name>A0A8H5H8L7_9AGAR</name>
<feature type="domain" description="RSE1/DDB1/CPSF1 C-terminal" evidence="2">
    <location>
        <begin position="332"/>
        <end position="403"/>
    </location>
</feature>
<reference evidence="3 4" key="1">
    <citation type="journal article" date="2020" name="ISME J.">
        <title>Uncovering the hidden diversity of litter-decomposition mechanisms in mushroom-forming fungi.</title>
        <authorList>
            <person name="Floudas D."/>
            <person name="Bentzer J."/>
            <person name="Ahren D."/>
            <person name="Johansson T."/>
            <person name="Persson P."/>
            <person name="Tunlid A."/>
        </authorList>
    </citation>
    <scope>NUCLEOTIDE SEQUENCE [LARGE SCALE GENOMIC DNA]</scope>
    <source>
        <strain evidence="3 4">CBS 406.79</strain>
    </source>
</reference>
<dbReference type="AlphaFoldDB" id="A0A8H5H8L7"/>
<feature type="region of interest" description="Disordered" evidence="1">
    <location>
        <begin position="1"/>
        <end position="38"/>
    </location>
</feature>
<evidence type="ECO:0000313" key="3">
    <source>
        <dbReference type="EMBL" id="KAF5378689.1"/>
    </source>
</evidence>
<accession>A0A8H5H8L7</accession>